<evidence type="ECO:0000259" key="3">
    <source>
        <dbReference type="PROSITE" id="PS51192"/>
    </source>
</evidence>
<dbReference type="GO" id="GO:0016787">
    <property type="term" value="F:hydrolase activity"/>
    <property type="evidence" value="ECO:0007669"/>
    <property type="project" value="UniProtKB-KW"/>
</dbReference>
<dbReference type="STRING" id="478820.A0A196SJ24"/>
<keyword evidence="1" id="KW-0378">Hydrolase</keyword>
<evidence type="ECO:0000256" key="2">
    <source>
        <dbReference type="SAM" id="MobiDB-lite"/>
    </source>
</evidence>
<dbReference type="SMART" id="SM00490">
    <property type="entry name" value="HELICc"/>
    <property type="match status" value="1"/>
</dbReference>
<dbReference type="InterPro" id="IPR027417">
    <property type="entry name" value="P-loop_NTPase"/>
</dbReference>
<dbReference type="AlphaFoldDB" id="A0A196SJ24"/>
<dbReference type="InterPro" id="IPR000330">
    <property type="entry name" value="SNF2_N"/>
</dbReference>
<dbReference type="Proteomes" id="UP000078348">
    <property type="component" value="Unassembled WGS sequence"/>
</dbReference>
<dbReference type="SMART" id="SM00487">
    <property type="entry name" value="DEXDc"/>
    <property type="match status" value="1"/>
</dbReference>
<dbReference type="PROSITE" id="PS51192">
    <property type="entry name" value="HELICASE_ATP_BIND_1"/>
    <property type="match status" value="1"/>
</dbReference>
<dbReference type="InterPro" id="IPR050496">
    <property type="entry name" value="SNF2_RAD54_helicase_repair"/>
</dbReference>
<protein>
    <submittedName>
        <fullName evidence="5">DNA excision repair protein ERCC-6-like protein</fullName>
    </submittedName>
</protein>
<dbReference type="SUPFAM" id="SSF52540">
    <property type="entry name" value="P-loop containing nucleoside triphosphate hydrolases"/>
    <property type="match status" value="2"/>
</dbReference>
<evidence type="ECO:0000313" key="5">
    <source>
        <dbReference type="EMBL" id="OAO16316.1"/>
    </source>
</evidence>
<dbReference type="InterPro" id="IPR049730">
    <property type="entry name" value="SNF2/RAD54-like_C"/>
</dbReference>
<dbReference type="EMBL" id="LXWW01000089">
    <property type="protein sequence ID" value="OAO16316.1"/>
    <property type="molecule type" value="Genomic_DNA"/>
</dbReference>
<dbReference type="PANTHER" id="PTHR45629">
    <property type="entry name" value="SNF2/RAD54 FAMILY MEMBER"/>
    <property type="match status" value="1"/>
</dbReference>
<feature type="region of interest" description="Disordered" evidence="2">
    <location>
        <begin position="776"/>
        <end position="827"/>
    </location>
</feature>
<evidence type="ECO:0000313" key="6">
    <source>
        <dbReference type="Proteomes" id="UP000078348"/>
    </source>
</evidence>
<keyword evidence="6" id="KW-1185">Reference proteome</keyword>
<dbReference type="GO" id="GO:0015616">
    <property type="term" value="F:DNA translocase activity"/>
    <property type="evidence" value="ECO:0007669"/>
    <property type="project" value="TreeGrafter"/>
</dbReference>
<feature type="domain" description="Helicase ATP-binding" evidence="3">
    <location>
        <begin position="34"/>
        <end position="205"/>
    </location>
</feature>
<sequence length="827" mass="94220">MSANGESAKPFTIPEFIKLRLYPHQIEGVEWLWKMHNNPYGGALLADDMGLGKTVQVAVYLRCLHACGQIDSCLIIAPSSVLQVWEDTLNEWTDLPVIVFHATKEIREHAIREAIKSSFHILLTTYGMVRRHLDFFNYGWHLDSSICPQWDYVILDEGHKIRNSNTEMSKCMNGVHAYHRIILSGTPLQNNLMEIWSLMDWLCDHRLLGEKSEFQKMFKQPIEKGQDKRADESTRLYADAVTKELHKLVSSVMLRREKTAVFKDAAIPRISKKTEIVLWCRLNTRQIEIYKCFLYSDRVKKALATTLHAFHCLIVLQKIANHVMLLNANERRSISEEVRREVSDPPSAPDGVCFEQLFDETDGGLDSGSDLSDSEEKTPALDPNALMLGQFAWQEQEKKKKRKRKVFSSNRMSAFLQTLPTKALYAFGNKLNVIVPLIRNLVDEGHRVIVFGRYLKMLCIVHECLKREQIPALNFNGQMTPTQRNAVLQQFKGDDANVLLITVGAGGEGITIVEADRVIIIDPSWNPTVDDQAIDRAYRIGQTRDVIVYRLVTCGTVEEKMYARQIWKECVNKQVIEKKSTMKHFTKDELKDLFTLRDPVHSSMRMSIKELRLQVDLPNDPTHMEFLHSLDIDGISEHTQLFSLDSNQVSQIVKHSIETKIRSIYNRPWSRGNRANPLDEGSPPVPVEGIVGNSVPYQELQPTFAANGWPFQPALQANSLSYTNNPYYFGNMMENRMVPNSVVSYPRMPIFEPVPKRLHVAVEESDDGLEEIVDSSMEGKEEEMIDLVNDSSSDSSDVENGEQAAMRPPPQQIPSNVIFDIDSSSDS</sequence>
<gene>
    <name evidence="5" type="ORF">AV274_1966</name>
</gene>
<dbReference type="PANTHER" id="PTHR45629:SF7">
    <property type="entry name" value="DNA EXCISION REPAIR PROTEIN ERCC-6-RELATED"/>
    <property type="match status" value="1"/>
</dbReference>
<reference evidence="5 6" key="1">
    <citation type="submission" date="2016-05" db="EMBL/GenBank/DDBJ databases">
        <title>Nuclear genome of Blastocystis sp. subtype 1 NandII.</title>
        <authorList>
            <person name="Gentekaki E."/>
            <person name="Curtis B."/>
            <person name="Stairs C."/>
            <person name="Eme L."/>
            <person name="Herman E."/>
            <person name="Klimes V."/>
            <person name="Arias M.C."/>
            <person name="Elias M."/>
            <person name="Hilliou F."/>
            <person name="Klute M."/>
            <person name="Malik S.-B."/>
            <person name="Pightling A."/>
            <person name="Rachubinski R."/>
            <person name="Salas D."/>
            <person name="Schlacht A."/>
            <person name="Suga H."/>
            <person name="Archibald J."/>
            <person name="Ball S.G."/>
            <person name="Clark G."/>
            <person name="Dacks J."/>
            <person name="Van Der Giezen M."/>
            <person name="Tsaousis A."/>
            <person name="Roger A."/>
        </authorList>
    </citation>
    <scope>NUCLEOTIDE SEQUENCE [LARGE SCALE GENOMIC DNA]</scope>
    <source>
        <strain evidence="6">ATCC 50177 / NandII</strain>
    </source>
</reference>
<dbReference type="InterPro" id="IPR014001">
    <property type="entry name" value="Helicase_ATP-bd"/>
</dbReference>
<dbReference type="Pfam" id="PF00271">
    <property type="entry name" value="Helicase_C"/>
    <property type="match status" value="1"/>
</dbReference>
<dbReference type="PROSITE" id="PS51194">
    <property type="entry name" value="HELICASE_CTER"/>
    <property type="match status" value="1"/>
</dbReference>
<comment type="caution">
    <text evidence="5">The sequence shown here is derived from an EMBL/GenBank/DDBJ whole genome shotgun (WGS) entry which is preliminary data.</text>
</comment>
<dbReference type="Gene3D" id="3.40.50.300">
    <property type="entry name" value="P-loop containing nucleotide triphosphate hydrolases"/>
    <property type="match status" value="1"/>
</dbReference>
<feature type="domain" description="Helicase C-terminal" evidence="4">
    <location>
        <begin position="433"/>
        <end position="586"/>
    </location>
</feature>
<evidence type="ECO:0000256" key="1">
    <source>
        <dbReference type="ARBA" id="ARBA00022801"/>
    </source>
</evidence>
<organism evidence="5 6">
    <name type="scientific">Blastocystis sp. subtype 1 (strain ATCC 50177 / NandII)</name>
    <dbReference type="NCBI Taxonomy" id="478820"/>
    <lineage>
        <taxon>Eukaryota</taxon>
        <taxon>Sar</taxon>
        <taxon>Stramenopiles</taxon>
        <taxon>Bigyra</taxon>
        <taxon>Opalozoa</taxon>
        <taxon>Opalinata</taxon>
        <taxon>Blastocystidae</taxon>
        <taxon>Blastocystis</taxon>
    </lineage>
</organism>
<evidence type="ECO:0000259" key="4">
    <source>
        <dbReference type="PROSITE" id="PS51194"/>
    </source>
</evidence>
<proteinExistence type="predicted"/>
<dbReference type="GO" id="GO:0005524">
    <property type="term" value="F:ATP binding"/>
    <property type="evidence" value="ECO:0007669"/>
    <property type="project" value="InterPro"/>
</dbReference>
<dbReference type="Gene3D" id="3.40.50.10810">
    <property type="entry name" value="Tandem AAA-ATPase domain"/>
    <property type="match status" value="1"/>
</dbReference>
<accession>A0A196SJ24</accession>
<dbReference type="OrthoDB" id="413460at2759"/>
<dbReference type="InterPro" id="IPR001650">
    <property type="entry name" value="Helicase_C-like"/>
</dbReference>
<dbReference type="CDD" id="cd18793">
    <property type="entry name" value="SF2_C_SNF"/>
    <property type="match status" value="1"/>
</dbReference>
<dbReference type="InterPro" id="IPR038718">
    <property type="entry name" value="SNF2-like_sf"/>
</dbReference>
<name>A0A196SJ24_BLAHN</name>
<dbReference type="Pfam" id="PF00176">
    <property type="entry name" value="SNF2-rel_dom"/>
    <property type="match status" value="1"/>
</dbReference>